<organism evidence="2 3">
    <name type="scientific">Triplophysa rosa</name>
    <name type="common">Cave loach</name>
    <dbReference type="NCBI Taxonomy" id="992332"/>
    <lineage>
        <taxon>Eukaryota</taxon>
        <taxon>Metazoa</taxon>
        <taxon>Chordata</taxon>
        <taxon>Craniata</taxon>
        <taxon>Vertebrata</taxon>
        <taxon>Euteleostomi</taxon>
        <taxon>Actinopterygii</taxon>
        <taxon>Neopterygii</taxon>
        <taxon>Teleostei</taxon>
        <taxon>Ostariophysi</taxon>
        <taxon>Cypriniformes</taxon>
        <taxon>Nemacheilidae</taxon>
        <taxon>Triplophysa</taxon>
    </lineage>
</organism>
<accession>A0A9W7WCD5</accession>
<sequence length="139" mass="15895">MMMKIMMLLVFAAVCVSAAPAAVTDIQMLMSAYDALNNTLKNLPEEEFFLNDLKVKGHRACTNEFFCQTETELRLFISGLSGAKFEPFRTDKELIRNLNAFNSRHHKKTCPPADSDKIPLCDFLEDLRKCLQMKIRNTK</sequence>
<comment type="caution">
    <text evidence="2">The sequence shown here is derived from an EMBL/GenBank/DDBJ whole genome shotgun (WGS) entry which is preliminary data.</text>
</comment>
<evidence type="ECO:0000256" key="1">
    <source>
        <dbReference type="SAM" id="SignalP"/>
    </source>
</evidence>
<dbReference type="GO" id="GO:0005136">
    <property type="term" value="F:interleukin-4 receptor binding"/>
    <property type="evidence" value="ECO:0007669"/>
    <property type="project" value="InterPro"/>
</dbReference>
<dbReference type="EMBL" id="JAFHDT010000019">
    <property type="protein sequence ID" value="KAI7795857.1"/>
    <property type="molecule type" value="Genomic_DNA"/>
</dbReference>
<dbReference type="Gene3D" id="1.20.1250.10">
    <property type="match status" value="1"/>
</dbReference>
<name>A0A9W7WCD5_TRIRA</name>
<dbReference type="GO" id="GO:0006955">
    <property type="term" value="P:immune response"/>
    <property type="evidence" value="ECO:0007669"/>
    <property type="project" value="InterPro"/>
</dbReference>
<evidence type="ECO:0000313" key="3">
    <source>
        <dbReference type="Proteomes" id="UP001059041"/>
    </source>
</evidence>
<dbReference type="Pfam" id="PF00727">
    <property type="entry name" value="IL4"/>
    <property type="match status" value="1"/>
</dbReference>
<dbReference type="GO" id="GO:0008083">
    <property type="term" value="F:growth factor activity"/>
    <property type="evidence" value="ECO:0007669"/>
    <property type="project" value="InterPro"/>
</dbReference>
<feature type="chain" id="PRO_5040851363" evidence="1">
    <location>
        <begin position="19"/>
        <end position="139"/>
    </location>
</feature>
<keyword evidence="3" id="KW-1185">Reference proteome</keyword>
<dbReference type="InterPro" id="IPR002354">
    <property type="entry name" value="IL-4"/>
</dbReference>
<evidence type="ECO:0000313" key="2">
    <source>
        <dbReference type="EMBL" id="KAI7795857.1"/>
    </source>
</evidence>
<feature type="signal peptide" evidence="1">
    <location>
        <begin position="1"/>
        <end position="18"/>
    </location>
</feature>
<gene>
    <name evidence="2" type="ORF">IRJ41_008204</name>
</gene>
<dbReference type="GO" id="GO:0005576">
    <property type="term" value="C:extracellular region"/>
    <property type="evidence" value="ECO:0007669"/>
    <property type="project" value="InterPro"/>
</dbReference>
<dbReference type="SUPFAM" id="SSF47266">
    <property type="entry name" value="4-helical cytokines"/>
    <property type="match status" value="1"/>
</dbReference>
<dbReference type="Proteomes" id="UP001059041">
    <property type="component" value="Linkage Group LG19"/>
</dbReference>
<reference evidence="2" key="1">
    <citation type="submission" date="2021-02" db="EMBL/GenBank/DDBJ databases">
        <title>Comparative genomics reveals that relaxation of natural selection precedes convergent phenotypic evolution of cavefish.</title>
        <authorList>
            <person name="Peng Z."/>
        </authorList>
    </citation>
    <scope>NUCLEOTIDE SEQUENCE</scope>
    <source>
        <tissue evidence="2">Muscle</tissue>
    </source>
</reference>
<dbReference type="AlphaFoldDB" id="A0A9W7WCD5"/>
<keyword evidence="1" id="KW-0732">Signal</keyword>
<proteinExistence type="predicted"/>
<protein>
    <submittedName>
        <fullName evidence="2">Interleukin 4/13A</fullName>
    </submittedName>
</protein>
<dbReference type="InterPro" id="IPR009079">
    <property type="entry name" value="4_helix_cytokine-like_core"/>
</dbReference>